<sequence>MLIKLSSRPLLNSTTVFTLTLLVLGMTVLGVYLFGLGRHHTFFQNSLLSTTLLSVVFFAFVCSGLYRGVKLRDTLGRVTDKIPFRRKNKNSGQSSSNLIDVSGLLPSFSKSSSTDSGGGGSSFDFGDFGDGEGFVAVIVGVLAWVAAAVVLSVVLFLFGEVLLVAIFAFIAMLYWIFFRALRLVFRHSHQTKGKFFSSIGYGLLYTVLYNSWIYAIFLLVEYWRG</sequence>
<keyword evidence="1" id="KW-0812">Transmembrane</keyword>
<proteinExistence type="predicted"/>
<evidence type="ECO:0000256" key="1">
    <source>
        <dbReference type="SAM" id="Phobius"/>
    </source>
</evidence>
<reference evidence="3" key="1">
    <citation type="journal article" date="2019" name="Int. J. Syst. Evol. Microbiol.">
        <title>The Global Catalogue of Microorganisms (GCM) 10K type strain sequencing project: providing services to taxonomists for standard genome sequencing and annotation.</title>
        <authorList>
            <consortium name="The Broad Institute Genomics Platform"/>
            <consortium name="The Broad Institute Genome Sequencing Center for Infectious Disease"/>
            <person name="Wu L."/>
            <person name="Ma J."/>
        </authorList>
    </citation>
    <scope>NUCLEOTIDE SEQUENCE [LARGE SCALE GENOMIC DNA]</scope>
    <source>
        <strain evidence="3">CGMCC 4.7393</strain>
    </source>
</reference>
<accession>A0ABW2DQ14</accession>
<name>A0ABW2DQ14_9BACT</name>
<feature type="transmembrane region" description="Helical" evidence="1">
    <location>
        <begin position="199"/>
        <end position="220"/>
    </location>
</feature>
<feature type="transmembrane region" description="Helical" evidence="1">
    <location>
        <begin position="12"/>
        <end position="35"/>
    </location>
</feature>
<keyword evidence="1" id="KW-0472">Membrane</keyword>
<organism evidence="2 3">
    <name type="scientific">Rufibacter roseus</name>
    <dbReference type="NCBI Taxonomy" id="1567108"/>
    <lineage>
        <taxon>Bacteria</taxon>
        <taxon>Pseudomonadati</taxon>
        <taxon>Bacteroidota</taxon>
        <taxon>Cytophagia</taxon>
        <taxon>Cytophagales</taxon>
        <taxon>Hymenobacteraceae</taxon>
        <taxon>Rufibacter</taxon>
    </lineage>
</organism>
<dbReference type="Proteomes" id="UP001596405">
    <property type="component" value="Unassembled WGS sequence"/>
</dbReference>
<feature type="transmembrane region" description="Helical" evidence="1">
    <location>
        <begin position="47"/>
        <end position="66"/>
    </location>
</feature>
<gene>
    <name evidence="2" type="ORF">ACFQHR_14075</name>
</gene>
<comment type="caution">
    <text evidence="2">The sequence shown here is derived from an EMBL/GenBank/DDBJ whole genome shotgun (WGS) entry which is preliminary data.</text>
</comment>
<evidence type="ECO:0000313" key="2">
    <source>
        <dbReference type="EMBL" id="MFC6998759.1"/>
    </source>
</evidence>
<dbReference type="EMBL" id="JBHSYQ010000006">
    <property type="protein sequence ID" value="MFC6998759.1"/>
    <property type="molecule type" value="Genomic_DNA"/>
</dbReference>
<protein>
    <submittedName>
        <fullName evidence="2">Uncharacterized protein</fullName>
    </submittedName>
</protein>
<dbReference type="RefSeq" id="WP_153042251.1">
    <property type="nucleotide sequence ID" value="NZ_JBHSYQ010000006.1"/>
</dbReference>
<feature type="transmembrane region" description="Helical" evidence="1">
    <location>
        <begin position="161"/>
        <end position="178"/>
    </location>
</feature>
<feature type="transmembrane region" description="Helical" evidence="1">
    <location>
        <begin position="134"/>
        <end position="155"/>
    </location>
</feature>
<evidence type="ECO:0000313" key="3">
    <source>
        <dbReference type="Proteomes" id="UP001596405"/>
    </source>
</evidence>
<keyword evidence="1" id="KW-1133">Transmembrane helix</keyword>
<keyword evidence="3" id="KW-1185">Reference proteome</keyword>